<feature type="region of interest" description="Disordered" evidence="1">
    <location>
        <begin position="82"/>
        <end position="128"/>
    </location>
</feature>
<dbReference type="AlphaFoldDB" id="A0A803VNZ8"/>
<reference evidence="2" key="3">
    <citation type="submission" date="2025-09" db="UniProtKB">
        <authorList>
            <consortium name="Ensembl"/>
        </authorList>
    </citation>
    <scope>IDENTIFICATION</scope>
</reference>
<evidence type="ECO:0000256" key="1">
    <source>
        <dbReference type="SAM" id="MobiDB-lite"/>
    </source>
</evidence>
<dbReference type="Pfam" id="PF15314">
    <property type="entry name" value="PRAP"/>
    <property type="match status" value="1"/>
</dbReference>
<dbReference type="InterPro" id="IPR027922">
    <property type="entry name" value="PRAP"/>
</dbReference>
<dbReference type="Ensembl" id="ENSFALT00000042705.1">
    <property type="protein sequence ID" value="ENSFALP00000024454.1"/>
    <property type="gene ID" value="ENSFALG00000024810.1"/>
</dbReference>
<evidence type="ECO:0000313" key="2">
    <source>
        <dbReference type="Ensembl" id="ENSFALP00000024454.1"/>
    </source>
</evidence>
<organism evidence="2 3">
    <name type="scientific">Ficedula albicollis</name>
    <name type="common">Collared flycatcher</name>
    <name type="synonym">Muscicapa albicollis</name>
    <dbReference type="NCBI Taxonomy" id="59894"/>
    <lineage>
        <taxon>Eukaryota</taxon>
        <taxon>Metazoa</taxon>
        <taxon>Chordata</taxon>
        <taxon>Craniata</taxon>
        <taxon>Vertebrata</taxon>
        <taxon>Euteleostomi</taxon>
        <taxon>Archelosauria</taxon>
        <taxon>Archosauria</taxon>
        <taxon>Dinosauria</taxon>
        <taxon>Saurischia</taxon>
        <taxon>Theropoda</taxon>
        <taxon>Coelurosauria</taxon>
        <taxon>Aves</taxon>
        <taxon>Neognathae</taxon>
        <taxon>Neoaves</taxon>
        <taxon>Telluraves</taxon>
        <taxon>Australaves</taxon>
        <taxon>Passeriformes</taxon>
        <taxon>Muscicapidae</taxon>
        <taxon>Ficedula</taxon>
    </lineage>
</organism>
<evidence type="ECO:0000313" key="3">
    <source>
        <dbReference type="Proteomes" id="UP000016665"/>
    </source>
</evidence>
<feature type="compositionally biased region" description="Basic and acidic residues" evidence="1">
    <location>
        <begin position="45"/>
        <end position="63"/>
    </location>
</feature>
<accession>A0A803VNZ8</accession>
<feature type="compositionally biased region" description="Polar residues" evidence="1">
    <location>
        <begin position="17"/>
        <end position="26"/>
    </location>
</feature>
<dbReference type="PANTHER" id="PTHR37861:SF1">
    <property type="entry name" value="PROLINE-RICH ACIDIC PROTEIN 1"/>
    <property type="match status" value="1"/>
</dbReference>
<protein>
    <submittedName>
        <fullName evidence="2">Uncharacterized protein</fullName>
    </submittedName>
</protein>
<keyword evidence="3" id="KW-1185">Reference proteome</keyword>
<proteinExistence type="predicted"/>
<name>A0A803VNZ8_FICAL</name>
<sequence length="128" mass="14330">PRATGRAKCEVGVAAGSQGQVPTVSASPGGHRDRLWASTSHTARARPERDRDRLQHAQGDAREANAPVPFWMLALEVQNGPEEDRDHLYHPYQPQDDAREADTYRPARMLSLKVQNGPEEDRDHVYHS</sequence>
<feature type="compositionally biased region" description="Basic and acidic residues" evidence="1">
    <location>
        <begin position="119"/>
        <end position="128"/>
    </location>
</feature>
<feature type="compositionally biased region" description="Basic and acidic residues" evidence="1">
    <location>
        <begin position="96"/>
        <end position="105"/>
    </location>
</feature>
<dbReference type="GeneTree" id="ENSGT01040000243301"/>
<dbReference type="Proteomes" id="UP000016665">
    <property type="component" value="Chromosome 6"/>
</dbReference>
<dbReference type="PANTHER" id="PTHR37861">
    <property type="entry name" value="PROLINE-RICH ACIDIC PROTEIN 1"/>
    <property type="match status" value="1"/>
</dbReference>
<reference evidence="2 3" key="1">
    <citation type="journal article" date="2012" name="Nature">
        <title>The genomic landscape of species divergence in Ficedula flycatchers.</title>
        <authorList>
            <person name="Ellegren H."/>
            <person name="Smeds L."/>
            <person name="Burri R."/>
            <person name="Olason P.I."/>
            <person name="Backstrom N."/>
            <person name="Kawakami T."/>
            <person name="Kunstner A."/>
            <person name="Makinen H."/>
            <person name="Nadachowska-Brzyska K."/>
            <person name="Qvarnstrom A."/>
            <person name="Uebbing S."/>
            <person name="Wolf J.B."/>
        </authorList>
    </citation>
    <scope>NUCLEOTIDE SEQUENCE [LARGE SCALE GENOMIC DNA]</scope>
</reference>
<reference evidence="2" key="2">
    <citation type="submission" date="2025-08" db="UniProtKB">
        <authorList>
            <consortium name="Ensembl"/>
        </authorList>
    </citation>
    <scope>IDENTIFICATION</scope>
</reference>
<feature type="region of interest" description="Disordered" evidence="1">
    <location>
        <begin position="1"/>
        <end position="66"/>
    </location>
</feature>